<gene>
    <name evidence="2" type="ORF">K0M31_003914</name>
</gene>
<evidence type="ECO:0000256" key="1">
    <source>
        <dbReference type="SAM" id="MobiDB-lite"/>
    </source>
</evidence>
<feature type="compositionally biased region" description="Basic and acidic residues" evidence="1">
    <location>
        <begin position="10"/>
        <end position="19"/>
    </location>
</feature>
<name>A0AA40FXU0_9HYME</name>
<comment type="caution">
    <text evidence="2">The sequence shown here is derived from an EMBL/GenBank/DDBJ whole genome shotgun (WGS) entry which is preliminary data.</text>
</comment>
<proteinExistence type="predicted"/>
<reference evidence="2" key="1">
    <citation type="submission" date="2021-10" db="EMBL/GenBank/DDBJ databases">
        <title>Melipona bicolor Genome sequencing and assembly.</title>
        <authorList>
            <person name="Araujo N.S."/>
            <person name="Arias M.C."/>
        </authorList>
    </citation>
    <scope>NUCLEOTIDE SEQUENCE</scope>
    <source>
        <strain evidence="2">USP_2M_L1-L4_2017</strain>
        <tissue evidence="2">Whole body</tissue>
    </source>
</reference>
<feature type="region of interest" description="Disordered" evidence="1">
    <location>
        <begin position="1"/>
        <end position="26"/>
    </location>
</feature>
<evidence type="ECO:0000313" key="2">
    <source>
        <dbReference type="EMBL" id="KAK1127373.1"/>
    </source>
</evidence>
<keyword evidence="3" id="KW-1185">Reference proteome</keyword>
<sequence>MGIGLAIQGPERDRPRSVDRGSVFSSGLDPIEKQTVGARWSLIKLAPQPAPLPTGSLSIRGDLGCPVGRISERAVVVGPSAPICVATPDDDDDDDDHYSGLAGRTVEKLREYSVRPIDRYLIDIAAVRSYRYVGIHTSIVFRRRVNARIRARLLKLTGARRTPIRSCPPAADKENSFPREQVLLQLLAACYGNTP</sequence>
<protein>
    <submittedName>
        <fullName evidence="2">Uncharacterized protein</fullName>
    </submittedName>
</protein>
<dbReference type="EMBL" id="JAHYIQ010000012">
    <property type="protein sequence ID" value="KAK1127373.1"/>
    <property type="molecule type" value="Genomic_DNA"/>
</dbReference>
<evidence type="ECO:0000313" key="3">
    <source>
        <dbReference type="Proteomes" id="UP001177670"/>
    </source>
</evidence>
<dbReference type="Proteomes" id="UP001177670">
    <property type="component" value="Unassembled WGS sequence"/>
</dbReference>
<accession>A0AA40FXU0</accession>
<dbReference type="AlphaFoldDB" id="A0AA40FXU0"/>
<organism evidence="2 3">
    <name type="scientific">Melipona bicolor</name>
    <dbReference type="NCBI Taxonomy" id="60889"/>
    <lineage>
        <taxon>Eukaryota</taxon>
        <taxon>Metazoa</taxon>
        <taxon>Ecdysozoa</taxon>
        <taxon>Arthropoda</taxon>
        <taxon>Hexapoda</taxon>
        <taxon>Insecta</taxon>
        <taxon>Pterygota</taxon>
        <taxon>Neoptera</taxon>
        <taxon>Endopterygota</taxon>
        <taxon>Hymenoptera</taxon>
        <taxon>Apocrita</taxon>
        <taxon>Aculeata</taxon>
        <taxon>Apoidea</taxon>
        <taxon>Anthophila</taxon>
        <taxon>Apidae</taxon>
        <taxon>Melipona</taxon>
    </lineage>
</organism>